<dbReference type="EMBL" id="FQYI01000004">
    <property type="protein sequence ID" value="SHI78353.1"/>
    <property type="molecule type" value="Genomic_DNA"/>
</dbReference>
<dbReference type="RefSeq" id="WP_083541171.1">
    <property type="nucleotide sequence ID" value="NZ_FQYI01000004.1"/>
</dbReference>
<dbReference type="CDD" id="cd16325">
    <property type="entry name" value="LolA"/>
    <property type="match status" value="1"/>
</dbReference>
<accession>A0A1M6DYY5</accession>
<dbReference type="SUPFAM" id="SSF89392">
    <property type="entry name" value="Prokaryotic lipoproteins and lipoprotein localization factors"/>
    <property type="match status" value="1"/>
</dbReference>
<dbReference type="PANTHER" id="PTHR35869:SF1">
    <property type="entry name" value="OUTER-MEMBRANE LIPOPROTEIN CARRIER PROTEIN"/>
    <property type="match status" value="1"/>
</dbReference>
<gene>
    <name evidence="3" type="ORF">SAMN05443429_104151</name>
</gene>
<dbReference type="OrthoDB" id="1027451at2"/>
<evidence type="ECO:0000313" key="4">
    <source>
        <dbReference type="Proteomes" id="UP000184335"/>
    </source>
</evidence>
<keyword evidence="3" id="KW-0449">Lipoprotein</keyword>
<evidence type="ECO:0000256" key="1">
    <source>
        <dbReference type="ARBA" id="ARBA00022729"/>
    </source>
</evidence>
<dbReference type="PANTHER" id="PTHR35869">
    <property type="entry name" value="OUTER-MEMBRANE LIPOPROTEIN CARRIER PROTEIN"/>
    <property type="match status" value="1"/>
</dbReference>
<dbReference type="Proteomes" id="UP000184335">
    <property type="component" value="Unassembled WGS sequence"/>
</dbReference>
<keyword evidence="1 2" id="KW-0732">Signal</keyword>
<dbReference type="AlphaFoldDB" id="A0A1M6DYY5"/>
<feature type="signal peptide" evidence="2">
    <location>
        <begin position="1"/>
        <end position="18"/>
    </location>
</feature>
<reference evidence="3 4" key="1">
    <citation type="submission" date="2016-11" db="EMBL/GenBank/DDBJ databases">
        <authorList>
            <person name="Jaros S."/>
            <person name="Januszkiewicz K."/>
            <person name="Wedrychowicz H."/>
        </authorList>
    </citation>
    <scope>NUCLEOTIDE SEQUENCE [LARGE SCALE GENOMIC DNA]</scope>
    <source>
        <strain evidence="3 4">DSM 25479</strain>
    </source>
</reference>
<proteinExistence type="predicted"/>
<dbReference type="InterPro" id="IPR004564">
    <property type="entry name" value="OM_lipoprot_carrier_LolA-like"/>
</dbReference>
<dbReference type="STRING" id="1118202.SAMN05443429_104151"/>
<dbReference type="Gene3D" id="2.50.20.10">
    <property type="entry name" value="Lipoprotein localisation LolA/LolB/LppX"/>
    <property type="match status" value="1"/>
</dbReference>
<evidence type="ECO:0000313" key="3">
    <source>
        <dbReference type="EMBL" id="SHI78353.1"/>
    </source>
</evidence>
<dbReference type="Pfam" id="PF03548">
    <property type="entry name" value="LolA"/>
    <property type="match status" value="1"/>
</dbReference>
<organism evidence="3 4">
    <name type="scientific">Cruoricaptor ignavus</name>
    <dbReference type="NCBI Taxonomy" id="1118202"/>
    <lineage>
        <taxon>Bacteria</taxon>
        <taxon>Pseudomonadati</taxon>
        <taxon>Bacteroidota</taxon>
        <taxon>Flavobacteriia</taxon>
        <taxon>Flavobacteriales</taxon>
        <taxon>Weeksellaceae</taxon>
        <taxon>Cruoricaptor</taxon>
    </lineage>
</organism>
<keyword evidence="4" id="KW-1185">Reference proteome</keyword>
<dbReference type="InterPro" id="IPR029046">
    <property type="entry name" value="LolA/LolB/LppX"/>
</dbReference>
<feature type="chain" id="PRO_5012951764" evidence="2">
    <location>
        <begin position="19"/>
        <end position="205"/>
    </location>
</feature>
<protein>
    <submittedName>
        <fullName evidence="3">Outer membrane lipoprotein carrier protein</fullName>
    </submittedName>
</protein>
<evidence type="ECO:0000256" key="2">
    <source>
        <dbReference type="SAM" id="SignalP"/>
    </source>
</evidence>
<name>A0A1M6DYY5_9FLAO</name>
<sequence>MKNFLKLFFALFSVVIFAQRPMTTDESAAFIRNFTAGSQSIKTLQTDFTQTKKSAMLDKPAVSTGKMAYQNPSLLSWKYITPKPTTMISRNGKLFVASEGKTTEVGAKNRAFEKISRLMIGSANGSLFADPDFRVAYFKNGGTNIVRFSPAAKDLKKFIKQMELHFPDGKYTVSQVKLLDSSGDETAIQFRNTKVNEALPRGSFN</sequence>